<reference evidence="2" key="1">
    <citation type="submission" date="2018-03" db="EMBL/GenBank/DDBJ databases">
        <authorList>
            <person name="Guldener U."/>
        </authorList>
    </citation>
    <scope>NUCLEOTIDE SEQUENCE</scope>
</reference>
<proteinExistence type="predicted"/>
<evidence type="ECO:0000259" key="1">
    <source>
        <dbReference type="Pfam" id="PF01814"/>
    </source>
</evidence>
<dbReference type="InterPro" id="IPR012312">
    <property type="entry name" value="Hemerythrin-like"/>
</dbReference>
<dbReference type="Pfam" id="PF01814">
    <property type="entry name" value="Hemerythrin"/>
    <property type="match status" value="1"/>
</dbReference>
<dbReference type="InterPro" id="IPR053206">
    <property type="entry name" value="Dimeric_xanthone_biosynth"/>
</dbReference>
<gene>
    <name evidence="2" type="ORF">DNG_05699</name>
</gene>
<keyword evidence="3" id="KW-1185">Reference proteome</keyword>
<dbReference type="CDD" id="cd12108">
    <property type="entry name" value="Hr-like"/>
    <property type="match status" value="1"/>
</dbReference>
<dbReference type="Proteomes" id="UP001187682">
    <property type="component" value="Unassembled WGS sequence"/>
</dbReference>
<feature type="domain" description="Hemerythrin-like" evidence="1">
    <location>
        <begin position="29"/>
        <end position="160"/>
    </location>
</feature>
<dbReference type="PANTHER" id="PTHR38048:SF2">
    <property type="entry name" value="HEMERYTHRIN-LIKE DOMAIN-CONTAINING PROTEIN"/>
    <property type="match status" value="1"/>
</dbReference>
<sequence length="181" mass="20467">MSSSSTTKQAAALGMSLEDFTQYNHLAVLMEAFHSRLRDQFMVLRKAATTRALPRGYSSRAFIDGGLRFCQSLAMHHAIEEEYVFKDLAVKMPQFRRPEDGGTAPELLAQHDVMHDGLERLSGYLRRCKSGQEELDWGELEASLGWGDVLLAHLDAEVETLGAASMSKYWTLEEMDGFRRY</sequence>
<comment type="caution">
    <text evidence="2">The sequence shown here is derived from an EMBL/GenBank/DDBJ whole genome shotgun (WGS) entry which is preliminary data.</text>
</comment>
<evidence type="ECO:0000313" key="3">
    <source>
        <dbReference type="Proteomes" id="UP001187682"/>
    </source>
</evidence>
<dbReference type="PANTHER" id="PTHR38048">
    <property type="entry name" value="EXPRESSED PROTEIN"/>
    <property type="match status" value="1"/>
</dbReference>
<dbReference type="AlphaFoldDB" id="A0AAE8N0B5"/>
<accession>A0AAE8N0B5</accession>
<evidence type="ECO:0000313" key="2">
    <source>
        <dbReference type="EMBL" id="SPO03018.1"/>
    </source>
</evidence>
<name>A0AAE8N0B5_9PEZI</name>
<protein>
    <recommendedName>
        <fullName evidence="1">Hemerythrin-like domain-containing protein</fullName>
    </recommendedName>
</protein>
<dbReference type="EMBL" id="ONZQ02000007">
    <property type="protein sequence ID" value="SPO03018.1"/>
    <property type="molecule type" value="Genomic_DNA"/>
</dbReference>
<organism evidence="2 3">
    <name type="scientific">Cephalotrichum gorgonifer</name>
    <dbReference type="NCBI Taxonomy" id="2041049"/>
    <lineage>
        <taxon>Eukaryota</taxon>
        <taxon>Fungi</taxon>
        <taxon>Dikarya</taxon>
        <taxon>Ascomycota</taxon>
        <taxon>Pezizomycotina</taxon>
        <taxon>Sordariomycetes</taxon>
        <taxon>Hypocreomycetidae</taxon>
        <taxon>Microascales</taxon>
        <taxon>Microascaceae</taxon>
        <taxon>Cephalotrichum</taxon>
    </lineage>
</organism>
<dbReference type="Gene3D" id="1.20.120.520">
    <property type="entry name" value="nmb1532 protein domain like"/>
    <property type="match status" value="1"/>
</dbReference>